<reference evidence="2 4" key="2">
    <citation type="journal article" date="2014" name="BMC Genomics">
        <title>An improved genome release (version Mt4.0) for the model legume Medicago truncatula.</title>
        <authorList>
            <person name="Tang H."/>
            <person name="Krishnakumar V."/>
            <person name="Bidwell S."/>
            <person name="Rosen B."/>
            <person name="Chan A."/>
            <person name="Zhou S."/>
            <person name="Gentzbittel L."/>
            <person name="Childs K.L."/>
            <person name="Yandell M."/>
            <person name="Gundlach H."/>
            <person name="Mayer K.F."/>
            <person name="Schwartz D.C."/>
            <person name="Town C.D."/>
        </authorList>
    </citation>
    <scope>GENOME REANNOTATION</scope>
    <source>
        <strain evidence="2">A17</strain>
        <strain evidence="3 4">cv. Jemalong A17</strain>
    </source>
</reference>
<evidence type="ECO:0000313" key="3">
    <source>
        <dbReference type="EnsemblPlants" id="KEH31431"/>
    </source>
</evidence>
<keyword evidence="2" id="KW-0238">DNA-binding</keyword>
<dbReference type="InterPro" id="IPR057993">
    <property type="entry name" value="HD-Zip_IV_C"/>
</dbReference>
<organism evidence="2 4">
    <name type="scientific">Medicago truncatula</name>
    <name type="common">Barrel medic</name>
    <name type="synonym">Medicago tribuloides</name>
    <dbReference type="NCBI Taxonomy" id="3880"/>
    <lineage>
        <taxon>Eukaryota</taxon>
        <taxon>Viridiplantae</taxon>
        <taxon>Streptophyta</taxon>
        <taxon>Embryophyta</taxon>
        <taxon>Tracheophyta</taxon>
        <taxon>Spermatophyta</taxon>
        <taxon>Magnoliopsida</taxon>
        <taxon>eudicotyledons</taxon>
        <taxon>Gunneridae</taxon>
        <taxon>Pentapetalae</taxon>
        <taxon>rosids</taxon>
        <taxon>fabids</taxon>
        <taxon>Fabales</taxon>
        <taxon>Fabaceae</taxon>
        <taxon>Papilionoideae</taxon>
        <taxon>50 kb inversion clade</taxon>
        <taxon>NPAAA clade</taxon>
        <taxon>Hologalegina</taxon>
        <taxon>IRL clade</taxon>
        <taxon>Trifolieae</taxon>
        <taxon>Medicago</taxon>
    </lineage>
</organism>
<keyword evidence="2" id="KW-0371">Homeobox</keyword>
<feature type="domain" description="HD-Zip IV C-terminal" evidence="1">
    <location>
        <begin position="12"/>
        <end position="72"/>
    </location>
</feature>
<evidence type="ECO:0000313" key="4">
    <source>
        <dbReference type="Proteomes" id="UP000002051"/>
    </source>
</evidence>
<dbReference type="EnsemblPlants" id="KEH31431">
    <property type="protein sequence ID" value="KEH31431"/>
    <property type="gene ID" value="MTR_4g094770"/>
</dbReference>
<dbReference type="EMBL" id="CM001220">
    <property type="protein sequence ID" value="KEH31431.1"/>
    <property type="molecule type" value="Genomic_DNA"/>
</dbReference>
<name>G8A1V9_MEDTR</name>
<dbReference type="Pfam" id="PF25797">
    <property type="entry name" value="PDF2_C"/>
    <property type="match status" value="1"/>
</dbReference>
<dbReference type="HOGENOM" id="CLU_2708550_0_0_1"/>
<dbReference type="Proteomes" id="UP000002051">
    <property type="component" value="Chromosome 4"/>
</dbReference>
<dbReference type="GO" id="GO:0003677">
    <property type="term" value="F:DNA binding"/>
    <property type="evidence" value="ECO:0007669"/>
    <property type="project" value="UniProtKB-KW"/>
</dbReference>
<evidence type="ECO:0000259" key="1">
    <source>
        <dbReference type="Pfam" id="PF25797"/>
    </source>
</evidence>
<evidence type="ECO:0000313" key="2">
    <source>
        <dbReference type="EMBL" id="KEH31431.1"/>
    </source>
</evidence>
<reference evidence="2 4" key="1">
    <citation type="journal article" date="2011" name="Nature">
        <title>The Medicago genome provides insight into the evolution of rhizobial symbioses.</title>
        <authorList>
            <person name="Young N.D."/>
            <person name="Debelle F."/>
            <person name="Oldroyd G.E."/>
            <person name="Geurts R."/>
            <person name="Cannon S.B."/>
            <person name="Udvardi M.K."/>
            <person name="Benedito V.A."/>
            <person name="Mayer K.F."/>
            <person name="Gouzy J."/>
            <person name="Schoof H."/>
            <person name="Van de Peer Y."/>
            <person name="Proost S."/>
            <person name="Cook D.R."/>
            <person name="Meyers B.C."/>
            <person name="Spannagl M."/>
            <person name="Cheung F."/>
            <person name="De Mita S."/>
            <person name="Krishnakumar V."/>
            <person name="Gundlach H."/>
            <person name="Zhou S."/>
            <person name="Mudge J."/>
            <person name="Bharti A.K."/>
            <person name="Murray J.D."/>
            <person name="Naoumkina M.A."/>
            <person name="Rosen B."/>
            <person name="Silverstein K.A."/>
            <person name="Tang H."/>
            <person name="Rombauts S."/>
            <person name="Zhao P.X."/>
            <person name="Zhou P."/>
            <person name="Barbe V."/>
            <person name="Bardou P."/>
            <person name="Bechner M."/>
            <person name="Bellec A."/>
            <person name="Berger A."/>
            <person name="Berges H."/>
            <person name="Bidwell S."/>
            <person name="Bisseling T."/>
            <person name="Choisne N."/>
            <person name="Couloux A."/>
            <person name="Denny R."/>
            <person name="Deshpande S."/>
            <person name="Dai X."/>
            <person name="Doyle J.J."/>
            <person name="Dudez A.M."/>
            <person name="Farmer A.D."/>
            <person name="Fouteau S."/>
            <person name="Franken C."/>
            <person name="Gibelin C."/>
            <person name="Gish J."/>
            <person name="Goldstein S."/>
            <person name="Gonzalez A.J."/>
            <person name="Green P.J."/>
            <person name="Hallab A."/>
            <person name="Hartog M."/>
            <person name="Hua A."/>
            <person name="Humphray S.J."/>
            <person name="Jeong D.H."/>
            <person name="Jing Y."/>
            <person name="Jocker A."/>
            <person name="Kenton S.M."/>
            <person name="Kim D.J."/>
            <person name="Klee K."/>
            <person name="Lai H."/>
            <person name="Lang C."/>
            <person name="Lin S."/>
            <person name="Macmil S.L."/>
            <person name="Magdelenat G."/>
            <person name="Matthews L."/>
            <person name="McCorrison J."/>
            <person name="Monaghan E.L."/>
            <person name="Mun J.H."/>
            <person name="Najar F.Z."/>
            <person name="Nicholson C."/>
            <person name="Noirot C."/>
            <person name="O'Bleness M."/>
            <person name="Paule C.R."/>
            <person name="Poulain J."/>
            <person name="Prion F."/>
            <person name="Qin B."/>
            <person name="Qu C."/>
            <person name="Retzel E.F."/>
            <person name="Riddle C."/>
            <person name="Sallet E."/>
            <person name="Samain S."/>
            <person name="Samson N."/>
            <person name="Sanders I."/>
            <person name="Saurat O."/>
            <person name="Scarpelli C."/>
            <person name="Schiex T."/>
            <person name="Segurens B."/>
            <person name="Severin A.J."/>
            <person name="Sherrier D.J."/>
            <person name="Shi R."/>
            <person name="Sims S."/>
            <person name="Singer S.R."/>
            <person name="Sinharoy S."/>
            <person name="Sterck L."/>
            <person name="Viollet A."/>
            <person name="Wang B.B."/>
            <person name="Wang K."/>
            <person name="Wang M."/>
            <person name="Wang X."/>
            <person name="Warfsmann J."/>
            <person name="Weissenbach J."/>
            <person name="White D.D."/>
            <person name="White J.D."/>
            <person name="Wiley G.B."/>
            <person name="Wincker P."/>
            <person name="Xing Y."/>
            <person name="Yang L."/>
            <person name="Yao Z."/>
            <person name="Ying F."/>
            <person name="Zhai J."/>
            <person name="Zhou L."/>
            <person name="Zuber A."/>
            <person name="Denarie J."/>
            <person name="Dixon R.A."/>
            <person name="May G.D."/>
            <person name="Schwartz D.C."/>
            <person name="Rogers J."/>
            <person name="Quetier F."/>
            <person name="Town C.D."/>
            <person name="Roe B.A."/>
        </authorList>
    </citation>
    <scope>NUCLEOTIDE SEQUENCE [LARGE SCALE GENOMIC DNA]</scope>
    <source>
        <strain evidence="2">A17</strain>
        <strain evidence="3 4">cv. Jemalong A17</strain>
    </source>
</reference>
<accession>G8A1V9</accession>
<dbReference type="PaxDb" id="3880-AES85447"/>
<dbReference type="AlphaFoldDB" id="G8A1V9"/>
<proteinExistence type="predicted"/>
<sequence>MVYTLYGIWVGIYIYCLIDAEKMNCAIRGEDCSLLPLLPSGFPISGDGRPSIDNKGKIYGGWYESSVVTVAYW</sequence>
<protein>
    <submittedName>
        <fullName evidence="2">Homeobox protein GLABRA protein, putative</fullName>
    </submittedName>
</protein>
<reference evidence="3" key="3">
    <citation type="submission" date="2015-04" db="UniProtKB">
        <authorList>
            <consortium name="EnsemblPlants"/>
        </authorList>
    </citation>
    <scope>IDENTIFICATION</scope>
    <source>
        <strain evidence="3">cv. Jemalong A17</strain>
    </source>
</reference>
<keyword evidence="4" id="KW-1185">Reference proteome</keyword>
<gene>
    <name evidence="2" type="ordered locus">MTR_4g094770</name>
</gene>